<comment type="caution">
    <text evidence="7">The sequence shown here is derived from an EMBL/GenBank/DDBJ whole genome shotgun (WGS) entry which is preliminary data.</text>
</comment>
<protein>
    <submittedName>
        <fullName evidence="7">RDD family protein</fullName>
    </submittedName>
</protein>
<evidence type="ECO:0000256" key="1">
    <source>
        <dbReference type="ARBA" id="ARBA00004141"/>
    </source>
</evidence>
<reference evidence="7 8" key="1">
    <citation type="submission" date="2019-04" db="EMBL/GenBank/DDBJ databases">
        <authorList>
            <person name="Jiang L."/>
        </authorList>
    </citation>
    <scope>NUCLEOTIDE SEQUENCE [LARGE SCALE GENOMIC DNA]</scope>
    <source>
        <strain evidence="7 8">YIM 131861</strain>
    </source>
</reference>
<feature type="transmembrane region" description="Helical" evidence="5">
    <location>
        <begin position="30"/>
        <end position="49"/>
    </location>
</feature>
<evidence type="ECO:0000256" key="4">
    <source>
        <dbReference type="ARBA" id="ARBA00023136"/>
    </source>
</evidence>
<feature type="domain" description="RDD" evidence="6">
    <location>
        <begin position="17"/>
        <end position="145"/>
    </location>
</feature>
<evidence type="ECO:0000256" key="3">
    <source>
        <dbReference type="ARBA" id="ARBA00022989"/>
    </source>
</evidence>
<dbReference type="Pfam" id="PF06271">
    <property type="entry name" value="RDD"/>
    <property type="match status" value="1"/>
</dbReference>
<feature type="transmembrane region" description="Helical" evidence="5">
    <location>
        <begin position="56"/>
        <end position="76"/>
    </location>
</feature>
<dbReference type="RefSeq" id="WP_136423397.1">
    <property type="nucleotide sequence ID" value="NZ_SSSN01000003.1"/>
</dbReference>
<comment type="subcellular location">
    <subcellularLocation>
        <location evidence="1">Membrane</location>
        <topology evidence="1">Multi-pass membrane protein</topology>
    </subcellularLocation>
</comment>
<keyword evidence="8" id="KW-1185">Reference proteome</keyword>
<evidence type="ECO:0000259" key="6">
    <source>
        <dbReference type="Pfam" id="PF06271"/>
    </source>
</evidence>
<dbReference type="OrthoDB" id="9787732at2"/>
<feature type="transmembrane region" description="Helical" evidence="5">
    <location>
        <begin position="107"/>
        <end position="132"/>
    </location>
</feature>
<name>A0A4S4G0Q8_9MICO</name>
<evidence type="ECO:0000256" key="5">
    <source>
        <dbReference type="SAM" id="Phobius"/>
    </source>
</evidence>
<keyword evidence="3 5" id="KW-1133">Transmembrane helix</keyword>
<dbReference type="PANTHER" id="PTHR38480">
    <property type="entry name" value="SLR0254 PROTEIN"/>
    <property type="match status" value="1"/>
</dbReference>
<evidence type="ECO:0000313" key="7">
    <source>
        <dbReference type="EMBL" id="THG35706.1"/>
    </source>
</evidence>
<proteinExistence type="predicted"/>
<keyword evidence="2 5" id="KW-0812">Transmembrane</keyword>
<dbReference type="Proteomes" id="UP000307380">
    <property type="component" value="Unassembled WGS sequence"/>
</dbReference>
<accession>A0A4S4G0Q8</accession>
<dbReference type="PANTHER" id="PTHR38480:SF1">
    <property type="entry name" value="SLR0254 PROTEIN"/>
    <property type="match status" value="1"/>
</dbReference>
<sequence>MAQRVTGEAVAFDVQPASIMLRAAGTIIDAIVYVGALGITAWLVTWLAGDAIDPTAMRALGIAGLVLFLLGAPMVVETASHGRSLGKLAVGARIVRDDGGAIQLRHAFIRALMGVLEIYLTFGGIAALVGLLNDRAKRLGDLMAGTYSQLERVPHYQPNLAPVPPSLAQWALTVDVARLPDGLSRRMAQFLAQAHGMMPATRGRLAASLAEEASPYVSPIPFTPAENFIVAVTAVRREREAVALAAERAHLDALSPMLAGNPHAFPDR</sequence>
<gene>
    <name evidence="7" type="ORF">E6C70_06650</name>
</gene>
<dbReference type="AlphaFoldDB" id="A0A4S4G0Q8"/>
<organism evidence="7 8">
    <name type="scientific">Orlajensenia flava</name>
    <dbReference type="NCBI Taxonomy" id="2565934"/>
    <lineage>
        <taxon>Bacteria</taxon>
        <taxon>Bacillati</taxon>
        <taxon>Actinomycetota</taxon>
        <taxon>Actinomycetes</taxon>
        <taxon>Micrococcales</taxon>
        <taxon>Microbacteriaceae</taxon>
        <taxon>Orlajensenia</taxon>
    </lineage>
</organism>
<keyword evidence="4 5" id="KW-0472">Membrane</keyword>
<dbReference type="EMBL" id="SSSN01000003">
    <property type="protein sequence ID" value="THG35706.1"/>
    <property type="molecule type" value="Genomic_DNA"/>
</dbReference>
<dbReference type="GO" id="GO:0016020">
    <property type="term" value="C:membrane"/>
    <property type="evidence" value="ECO:0007669"/>
    <property type="project" value="UniProtKB-SubCell"/>
</dbReference>
<dbReference type="InterPro" id="IPR010432">
    <property type="entry name" value="RDD"/>
</dbReference>
<evidence type="ECO:0000256" key="2">
    <source>
        <dbReference type="ARBA" id="ARBA00022692"/>
    </source>
</evidence>
<evidence type="ECO:0000313" key="8">
    <source>
        <dbReference type="Proteomes" id="UP000307380"/>
    </source>
</evidence>